<dbReference type="InterPro" id="IPR006527">
    <property type="entry name" value="F-box-assoc_dom_typ1"/>
</dbReference>
<protein>
    <submittedName>
        <fullName evidence="3">F-box only protein 15</fullName>
    </submittedName>
</protein>
<proteinExistence type="predicted"/>
<organism evidence="2 3">
    <name type="scientific">Raphanus sativus</name>
    <name type="common">Radish</name>
    <name type="synonym">Raphanus raphanistrum var. sativus</name>
    <dbReference type="NCBI Taxonomy" id="3726"/>
    <lineage>
        <taxon>Eukaryota</taxon>
        <taxon>Viridiplantae</taxon>
        <taxon>Streptophyta</taxon>
        <taxon>Embryophyta</taxon>
        <taxon>Tracheophyta</taxon>
        <taxon>Spermatophyta</taxon>
        <taxon>Magnoliopsida</taxon>
        <taxon>eudicotyledons</taxon>
        <taxon>Gunneridae</taxon>
        <taxon>Pentapetalae</taxon>
        <taxon>rosids</taxon>
        <taxon>malvids</taxon>
        <taxon>Brassicales</taxon>
        <taxon>Brassicaceae</taxon>
        <taxon>Brassiceae</taxon>
        <taxon>Raphanus</taxon>
    </lineage>
</organism>
<evidence type="ECO:0000259" key="1">
    <source>
        <dbReference type="Pfam" id="PF07734"/>
    </source>
</evidence>
<evidence type="ECO:0000313" key="2">
    <source>
        <dbReference type="Proteomes" id="UP000504610"/>
    </source>
</evidence>
<dbReference type="OrthoDB" id="1110343at2759"/>
<dbReference type="Proteomes" id="UP000504610">
    <property type="component" value="Chromosome 6"/>
</dbReference>
<accession>A0A9W3BUR3</accession>
<sequence>MCGSCYDGDRLSLVQQDDEEPREIVVWVTNKLTDVDVLFTKYFNVSRPDVPALLDHTDMSHSVYFIGKHKFITAWCEAEVYEDDDKNPPTCITLYEIDEGGVRTQLETERHYESGYSGTFLCGYVYVPSLVPLPE</sequence>
<dbReference type="Pfam" id="PF07734">
    <property type="entry name" value="FBA_1"/>
    <property type="match status" value="1"/>
</dbReference>
<name>A0A9W3BUR3_RAPSA</name>
<dbReference type="AlphaFoldDB" id="A0A9W3BUR3"/>
<dbReference type="RefSeq" id="XP_056842898.1">
    <property type="nucleotide sequence ID" value="XM_056986918.1"/>
</dbReference>
<evidence type="ECO:0000313" key="3">
    <source>
        <dbReference type="RefSeq" id="XP_056842898.1"/>
    </source>
</evidence>
<gene>
    <name evidence="3" type="primary">LOC130495517</name>
</gene>
<reference evidence="2" key="1">
    <citation type="journal article" date="2019" name="Database">
        <title>The radish genome database (RadishGD): an integrated information resource for radish genomics.</title>
        <authorList>
            <person name="Yu H.J."/>
            <person name="Baek S."/>
            <person name="Lee Y.J."/>
            <person name="Cho A."/>
            <person name="Mun J.H."/>
        </authorList>
    </citation>
    <scope>NUCLEOTIDE SEQUENCE [LARGE SCALE GENOMIC DNA]</scope>
    <source>
        <strain evidence="2">cv. WK10039</strain>
    </source>
</reference>
<dbReference type="GeneID" id="130495517"/>
<dbReference type="KEGG" id="rsz:130495517"/>
<keyword evidence="2" id="KW-1185">Reference proteome</keyword>
<reference evidence="3" key="2">
    <citation type="submission" date="2025-08" db="UniProtKB">
        <authorList>
            <consortium name="RefSeq"/>
        </authorList>
    </citation>
    <scope>IDENTIFICATION</scope>
    <source>
        <tissue evidence="3">Leaf</tissue>
    </source>
</reference>
<feature type="domain" description="F-box associated beta-propeller type 1" evidence="1">
    <location>
        <begin position="4"/>
        <end position="132"/>
    </location>
</feature>